<organism evidence="3 4">
    <name type="scientific">Methanosphaerula palustris (strain ATCC BAA-1556 / DSM 19958 / E1-9c)</name>
    <dbReference type="NCBI Taxonomy" id="521011"/>
    <lineage>
        <taxon>Archaea</taxon>
        <taxon>Methanobacteriati</taxon>
        <taxon>Methanobacteriota</taxon>
        <taxon>Stenosarchaea group</taxon>
        <taxon>Methanomicrobia</taxon>
        <taxon>Methanomicrobiales</taxon>
        <taxon>Methanoregulaceae</taxon>
        <taxon>Methanosphaerula</taxon>
    </lineage>
</organism>
<dbReference type="HOGENOM" id="CLU_087820_0_0_2"/>
<dbReference type="InterPro" id="IPR036388">
    <property type="entry name" value="WH-like_DNA-bd_sf"/>
</dbReference>
<dbReference type="KEGG" id="mpl:Mpal_0897"/>
<feature type="domain" description="HFX-2341-like N-terminal" evidence="1">
    <location>
        <begin position="8"/>
        <end position="135"/>
    </location>
</feature>
<dbReference type="SUPFAM" id="SSF52980">
    <property type="entry name" value="Restriction endonuclease-like"/>
    <property type="match status" value="1"/>
</dbReference>
<proteinExistence type="predicted"/>
<gene>
    <name evidence="3" type="ordered locus">Mpal_0897</name>
</gene>
<dbReference type="Gene3D" id="1.10.10.10">
    <property type="entry name" value="Winged helix-like DNA-binding domain superfamily/Winged helix DNA-binding domain"/>
    <property type="match status" value="1"/>
</dbReference>
<dbReference type="Pfam" id="PF19810">
    <property type="entry name" value="HFX_2341_N"/>
    <property type="match status" value="1"/>
</dbReference>
<name>B8GGJ7_METPE</name>
<evidence type="ECO:0000259" key="2">
    <source>
        <dbReference type="Pfam" id="PF22665"/>
    </source>
</evidence>
<dbReference type="RefSeq" id="WP_012617571.1">
    <property type="nucleotide sequence ID" value="NC_011832.1"/>
</dbReference>
<feature type="domain" description="DUF6293" evidence="2">
    <location>
        <begin position="157"/>
        <end position="261"/>
    </location>
</feature>
<dbReference type="Proteomes" id="UP000002457">
    <property type="component" value="Chromosome"/>
</dbReference>
<dbReference type="InterPro" id="IPR054162">
    <property type="entry name" value="DUF6293_C"/>
</dbReference>
<sequence length="266" mass="30789">MTNIEETVHIIPLGHEIDRAIKPFEKIKADRVYLLTNWNDINSDDEMSKKQHYYYEKVRKSLVAKGIDVQPMVKVDLFDLLDVMKNVSKIIVKEKKQNNRIFVNMSAAGRLTSVAATLAGMAHDTNVYYVHSDDYPSKEILRQKHGLSICREGKTEKLSNFQIVMPDPIGLRILLFLCNENKRKKMKEILDFLKSENVMGFEELFDEVEKSRMRTLQSNQLMKLDKTILSKLEKQGFVNRKKEGTRVYVSITESGRYTAHISGQLD</sequence>
<protein>
    <submittedName>
        <fullName evidence="3">Uncharacterized protein</fullName>
    </submittedName>
</protein>
<dbReference type="InterPro" id="IPR046260">
    <property type="entry name" value="HFX_2341-like_N"/>
</dbReference>
<evidence type="ECO:0000313" key="4">
    <source>
        <dbReference type="Proteomes" id="UP000002457"/>
    </source>
</evidence>
<evidence type="ECO:0000313" key="3">
    <source>
        <dbReference type="EMBL" id="ACL16252.1"/>
    </source>
</evidence>
<dbReference type="InterPro" id="IPR011335">
    <property type="entry name" value="Restrct_endonuc-II-like"/>
</dbReference>
<dbReference type="EMBL" id="CP001338">
    <property type="protein sequence ID" value="ACL16252.1"/>
    <property type="molecule type" value="Genomic_DNA"/>
</dbReference>
<keyword evidence="4" id="KW-1185">Reference proteome</keyword>
<dbReference type="GeneID" id="7272390"/>
<dbReference type="Gene3D" id="3.40.50.10770">
    <property type="entry name" value="Hypothetical protein VC1899 like domain (Restriction endonuclease-like)"/>
    <property type="match status" value="1"/>
</dbReference>
<accession>B8GGJ7</accession>
<dbReference type="OrthoDB" id="142096at2157"/>
<evidence type="ECO:0000259" key="1">
    <source>
        <dbReference type="Pfam" id="PF19810"/>
    </source>
</evidence>
<reference evidence="3 4" key="1">
    <citation type="journal article" date="2015" name="Genome Announc.">
        <title>Complete Genome Sequence of Methanosphaerula palustris E1-9CT, a Hydrogenotrophic Methanogen Isolated from a Minerotrophic Fen Peatland.</title>
        <authorList>
            <person name="Cadillo-Quiroz H."/>
            <person name="Browne P."/>
            <person name="Kyrpides N."/>
            <person name="Woyke T."/>
            <person name="Goodwin L."/>
            <person name="Detter C."/>
            <person name="Yavitt J.B."/>
            <person name="Zinder S.H."/>
        </authorList>
    </citation>
    <scope>NUCLEOTIDE SEQUENCE [LARGE SCALE GENOMIC DNA]</scope>
    <source>
        <strain evidence="4">ATCC BAA-1556 / DSM 19958 / E1-9c</strain>
    </source>
</reference>
<dbReference type="AlphaFoldDB" id="B8GGJ7"/>
<dbReference type="Pfam" id="PF22665">
    <property type="entry name" value="WHD_DUF6293"/>
    <property type="match status" value="1"/>
</dbReference>
<dbReference type="STRING" id="521011.Mpal_0897"/>
<dbReference type="eggNOG" id="arCOG01449">
    <property type="taxonomic scope" value="Archaea"/>
</dbReference>